<dbReference type="InParanoid" id="M3XZK3"/>
<organism evidence="2">
    <name type="scientific">Mustela putorius furo</name>
    <name type="common">European domestic ferret</name>
    <name type="synonym">Mustela furo</name>
    <dbReference type="NCBI Taxonomy" id="9669"/>
    <lineage>
        <taxon>Eukaryota</taxon>
        <taxon>Metazoa</taxon>
        <taxon>Chordata</taxon>
        <taxon>Craniata</taxon>
        <taxon>Vertebrata</taxon>
        <taxon>Euteleostomi</taxon>
        <taxon>Mammalia</taxon>
        <taxon>Eutheria</taxon>
        <taxon>Laurasiatheria</taxon>
        <taxon>Carnivora</taxon>
        <taxon>Caniformia</taxon>
        <taxon>Musteloidea</taxon>
        <taxon>Mustelidae</taxon>
        <taxon>Mustelinae</taxon>
        <taxon>Mustela</taxon>
    </lineage>
</organism>
<reference evidence="2" key="1">
    <citation type="submission" date="2024-06" db="UniProtKB">
        <authorList>
            <consortium name="Ensembl"/>
        </authorList>
    </citation>
    <scope>IDENTIFICATION</scope>
</reference>
<dbReference type="AlphaFoldDB" id="M3XZK3"/>
<sequence length="95" mass="10909">MPSKRSHPEEANKEPRCVWTSLSRTWPKGGELTPRVPSGKGGSTTSRMDKTRRPCVRQLQMQTWPQTSETTVKNHRENRTIWKVQLGLPPRISES</sequence>
<dbReference type="Ensembl" id="ENSMPUT00000004583.1">
    <property type="protein sequence ID" value="ENSMPUP00000004504.1"/>
    <property type="gene ID" value="ENSMPUG00000004540.1"/>
</dbReference>
<evidence type="ECO:0000313" key="2">
    <source>
        <dbReference type="Ensembl" id="ENSMPUP00000004504.1"/>
    </source>
</evidence>
<feature type="region of interest" description="Disordered" evidence="1">
    <location>
        <begin position="24"/>
        <end position="53"/>
    </location>
</feature>
<dbReference type="EMBL" id="AEYP01054407">
    <property type="status" value="NOT_ANNOTATED_CDS"/>
    <property type="molecule type" value="Genomic_DNA"/>
</dbReference>
<evidence type="ECO:0000256" key="1">
    <source>
        <dbReference type="SAM" id="MobiDB-lite"/>
    </source>
</evidence>
<proteinExistence type="predicted"/>
<protein>
    <submittedName>
        <fullName evidence="2">Uncharacterized protein</fullName>
    </submittedName>
</protein>
<dbReference type="HOGENOM" id="CLU_2372225_0_0_1"/>
<accession>M3XZK3</accession>
<name>M3XZK3_MUSPF</name>